<feature type="compositionally biased region" description="Basic and acidic residues" evidence="1">
    <location>
        <begin position="265"/>
        <end position="275"/>
    </location>
</feature>
<feature type="compositionally biased region" description="Polar residues" evidence="1">
    <location>
        <begin position="249"/>
        <end position="263"/>
    </location>
</feature>
<dbReference type="InterPro" id="IPR050708">
    <property type="entry name" value="T6SS_VgrG/RHS"/>
</dbReference>
<feature type="region of interest" description="Disordered" evidence="1">
    <location>
        <begin position="246"/>
        <end position="275"/>
    </location>
</feature>
<protein>
    <submittedName>
        <fullName evidence="2">RHS repeat-associated core domain</fullName>
    </submittedName>
</protein>
<evidence type="ECO:0000256" key="1">
    <source>
        <dbReference type="SAM" id="MobiDB-lite"/>
    </source>
</evidence>
<dbReference type="InterPro" id="IPR036086">
    <property type="entry name" value="ParB/Sulfiredoxin_sf"/>
</dbReference>
<dbReference type="InterPro" id="IPR022385">
    <property type="entry name" value="Rhs_assc_core"/>
</dbReference>
<dbReference type="RefSeq" id="WP_311394721.1">
    <property type="nucleotide sequence ID" value="NZ_UFXS01000001.1"/>
</dbReference>
<gene>
    <name evidence="2" type="ORF">NCTC13456_03339</name>
</gene>
<dbReference type="Gene3D" id="2.180.10.10">
    <property type="entry name" value="RHS repeat-associated core"/>
    <property type="match status" value="1"/>
</dbReference>
<sequence>MYDYGARNYDPAIGRWFNIDPLAEKSRRFSPYTYALNNPVFFIDPDGMEAQGCCGNWLKSYAKGVWRTGTNMVVGTLTGTVTGVIQGVRESKKVYNAYKTGGIEGAGRQYAKSLYETSGAKAVIQTAKGVSKGDPEAIGSAVMVGVATIVTHKVGGVKGTTITEAETASASSKKITVTQESITQSLQDSNLQTAQGVVSGPMVERYVNRIQNGETAPPIKVTSEGVIVDGNHRYVAGKLTGIEPAQVPGTISPSQQSKVQPVKNTKVDPNDWEGR</sequence>
<reference evidence="2 3" key="1">
    <citation type="submission" date="2018-06" db="EMBL/GenBank/DDBJ databases">
        <authorList>
            <consortium name="Pathogen Informatics"/>
            <person name="Doyle S."/>
        </authorList>
    </citation>
    <scope>NUCLEOTIDE SEQUENCE [LARGE SCALE GENOMIC DNA]</scope>
    <source>
        <strain evidence="2 3">NCTC13456</strain>
    </source>
</reference>
<organism evidence="2 3">
    <name type="scientific">Empedobacter falsenii</name>
    <dbReference type="NCBI Taxonomy" id="343874"/>
    <lineage>
        <taxon>Bacteria</taxon>
        <taxon>Pseudomonadati</taxon>
        <taxon>Bacteroidota</taxon>
        <taxon>Flavobacteriia</taxon>
        <taxon>Flavobacteriales</taxon>
        <taxon>Weeksellaceae</taxon>
        <taxon>Empedobacter</taxon>
    </lineage>
</organism>
<evidence type="ECO:0000313" key="2">
    <source>
        <dbReference type="EMBL" id="STD59672.1"/>
    </source>
</evidence>
<dbReference type="AlphaFoldDB" id="A0A376GK13"/>
<accession>A0A376GK13</accession>
<dbReference type="Proteomes" id="UP000254737">
    <property type="component" value="Unassembled WGS sequence"/>
</dbReference>
<name>A0A376GK13_9FLAO</name>
<dbReference type="STRING" id="343874.GCA_000805695_03317"/>
<proteinExistence type="predicted"/>
<dbReference type="SUPFAM" id="SSF110849">
    <property type="entry name" value="ParB/Sulfiredoxin"/>
    <property type="match status" value="1"/>
</dbReference>
<dbReference type="NCBIfam" id="TIGR03696">
    <property type="entry name" value="Rhs_assc_core"/>
    <property type="match status" value="1"/>
</dbReference>
<dbReference type="PANTHER" id="PTHR32305:SF15">
    <property type="entry name" value="PROTEIN RHSA-RELATED"/>
    <property type="match status" value="1"/>
</dbReference>
<evidence type="ECO:0000313" key="3">
    <source>
        <dbReference type="Proteomes" id="UP000254737"/>
    </source>
</evidence>
<dbReference type="EMBL" id="UFXS01000001">
    <property type="protein sequence ID" value="STD59672.1"/>
    <property type="molecule type" value="Genomic_DNA"/>
</dbReference>
<dbReference type="PANTHER" id="PTHR32305">
    <property type="match status" value="1"/>
</dbReference>